<dbReference type="Proteomes" id="UP000222768">
    <property type="component" value="Unassembled WGS sequence"/>
</dbReference>
<reference evidence="2" key="1">
    <citation type="submission" date="2017-09" db="EMBL/GenBank/DDBJ databases">
        <title>FDA dAtabase for Regulatory Grade micrObial Sequences (FDA-ARGOS): Supporting development and validation of Infectious Disease Dx tests.</title>
        <authorList>
            <person name="Minogue T."/>
            <person name="Wolcott M."/>
            <person name="Wasieloski L."/>
            <person name="Aguilar W."/>
            <person name="Moore D."/>
            <person name="Tallon L."/>
            <person name="Sadzewicz L."/>
            <person name="Ott S."/>
            <person name="Zhao X."/>
            <person name="Nagaraj S."/>
            <person name="Vavikolanu K."/>
            <person name="Aluvathingal J."/>
            <person name="Nadendla S."/>
            <person name="Sichtig H."/>
        </authorList>
    </citation>
    <scope>NUCLEOTIDE SEQUENCE [LARGE SCALE GENOMIC DNA]</scope>
    <source>
        <strain evidence="2">FDAARGOS_404</strain>
    </source>
</reference>
<accession>A0A2C5TFH6</accession>
<proteinExistence type="predicted"/>
<name>A0A2C5TFH6_9ENTR</name>
<dbReference type="EMBL" id="PDLK01000002">
    <property type="protein sequence ID" value="PHH07007.1"/>
    <property type="molecule type" value="Genomic_DNA"/>
</dbReference>
<evidence type="ECO:0000313" key="2">
    <source>
        <dbReference type="Proteomes" id="UP000222768"/>
    </source>
</evidence>
<comment type="caution">
    <text evidence="1">The sequence shown here is derived from an EMBL/GenBank/DDBJ whole genome shotgun (WGS) entry which is preliminary data.</text>
</comment>
<organism evidence="1 2">
    <name type="scientific">Leclercia adecarboxylata</name>
    <dbReference type="NCBI Taxonomy" id="83655"/>
    <lineage>
        <taxon>Bacteria</taxon>
        <taxon>Pseudomonadati</taxon>
        <taxon>Pseudomonadota</taxon>
        <taxon>Gammaproteobacteria</taxon>
        <taxon>Enterobacterales</taxon>
        <taxon>Enterobacteriaceae</taxon>
        <taxon>Leclercia</taxon>
    </lineage>
</organism>
<dbReference type="AlphaFoldDB" id="A0A2C5TFH6"/>
<gene>
    <name evidence="1" type="ORF">CRX53_08090</name>
</gene>
<protein>
    <submittedName>
        <fullName evidence="1">Uncharacterized protein</fullName>
    </submittedName>
</protein>
<sequence length="62" mass="6696">MDIVFCSSPFGQDKTKFHAKFISVPAIDPLLTSCVVFPAYRNSNCAIRASEGKRLPTGFSGA</sequence>
<evidence type="ECO:0000313" key="1">
    <source>
        <dbReference type="EMBL" id="PHH07007.1"/>
    </source>
</evidence>